<evidence type="ECO:0000256" key="3">
    <source>
        <dbReference type="ARBA" id="ARBA00023277"/>
    </source>
</evidence>
<dbReference type="PROSITE" id="PS51272">
    <property type="entry name" value="SLH"/>
    <property type="match status" value="3"/>
</dbReference>
<dbReference type="PANTHER" id="PTHR43308:SF5">
    <property type="entry name" value="S-LAYER PROTEIN _ PEPTIDOGLYCAN ENDO-BETA-N-ACETYLGLUCOSAMINIDASE"/>
    <property type="match status" value="1"/>
</dbReference>
<sequence length="1613" mass="169792">MIIRNATRTSMILLMGLLLVFTGTVPFLPGIQKAYAADVDLGTAVTIDIDGDNASINHAVSLPYGKTGYLYSDPESAVTLYRIIDKVGNDIAQVNLNDEMGAAAGSPESMKVIYLKSGNTLIAWESSGDHFIVLDENLNVSTHRVDFGVSDSTELTPVELSNGNIVFMWYSSDSKRYSTQIYQPDGSAVGALVDLGLNRDATEGDPSLYSIASNGNGSYMIVSRHFVNGDASTTNPFDRAVLYNNDGTERKELFKLKDDANAENSNSFPLQVIGLPDHNYAVLFVAGDQLLIQKYDDTGSTVGLEVNTDFVNRGDTTAGLLASASDHFFYYVGDASCLLNAQEIPNDGSLASGFNPVLPADEMVVGLQTMLSGFETKVGVFDPMFNRFVLHGAADAGATISPTTATFDKNTADTTTGHYQDVTTMITPNGNTFVDVTLNGTTIGTSNYSESNGTVTIKKEYLATLGTGNQVFTLDMSGGTDPTLTVDVSDTTITVQDSTISPTTATFDKNTADTTAGHYEDVTTALTPNGNTLVDVTLNGTTIGGTNYTESNGTVTIAKEYLATLGTGNQVFTLDMSGGADPTLTVDVSDTTPTIQDSTINPTTATFDKNTADISAGHYQDVTTMNTPNGNTFVDVTLNGTTIGASNYSESNGTVTIKKEYLATLGTGNQVFTLDMSGGTDPTLTVDVSDTTITVQDSTINPTTATFDKNTADTTAGHYEDVTTALTPNGNTISSVVNGLTPLIYGTDYTVSGSTVTINKSYLATQSVGTTTLTFNFNAGATQTLTITVGDTTPTIQDSTISPTTATFDKNTADTSAGHYEDVATTLTPNGNTISSVVNGLTPLIYGTDYTVSGSTVTINKSYLAAQSVGTTTLTFNFNAGATQTLTITVGDTTPTVQDSTISPTTATFDKNTADTSAGHYDDVTTTLTPNGNTISSVVNGLTPLIYGTDYTVSGSTVTINKSYLAAQSVGTTTLTFNFNAGATQTLTIMVSDTTPVIIPISVLSAPTLQLAAQGNTQVQLSWSPVETATGYKIYQSTTSNVYGPEIQSVAASVYSYDVTGLNNDTTYYYVVKAFNNDGESLYSNEVAATPRASVPEAPTNVVATAGKNQATVTFSIPADGGSSITGYEITTLPDNAKIQVTGSPAVITGLSNGVAYKFTVKAINQVGNSQASDPSNEVTPKSSSGSQSGGSAASSPSDQKAQVLVNGKAQNLGTVVSSKVNNQTVTTIAIDANQLKEKLASEGQKSVVTIPVTTKSDIVIGELNGQMVKDMEQKEAVVEVKTDDATYTLPAGQINISSLSKTIGAQTELQDIKVHIAITKPSEQTTKLVEQAANREGLTLVSTPVDFNVTATYGDKTVNVSQFNAYVERSIVLQDGVDASKITTAVVVDEDGTVRHVPTQVVKTNGKYTAKVKSLTNSTYSVVYHPVQFNDVTNHWAEAAVNDMGSRLVIGGIGSSLFNPDQDITRAEFAAILVRGLGLKLETSPSAFADVHKSDWYSAAVQTAYEHKLISGFEDNTFRPTDKISREQAMTMIAKAMSLTGLQANSAGNEKLLTYTDASNVSSWAAQSVASCLGANIISGRNSDELAPKANISRAEVAVIVQRLLRQSGLIN</sequence>
<feature type="domain" description="Fibronectin type-III" evidence="6">
    <location>
        <begin position="1095"/>
        <end position="1183"/>
    </location>
</feature>
<dbReference type="InterPro" id="IPR013783">
    <property type="entry name" value="Ig-like_fold"/>
</dbReference>
<evidence type="ECO:0000259" key="6">
    <source>
        <dbReference type="PROSITE" id="PS50853"/>
    </source>
</evidence>
<dbReference type="Pfam" id="PF00395">
    <property type="entry name" value="SLH"/>
    <property type="match status" value="3"/>
</dbReference>
<dbReference type="SUPFAM" id="SSF81296">
    <property type="entry name" value="E set domains"/>
    <property type="match status" value="6"/>
</dbReference>
<protein>
    <submittedName>
        <fullName evidence="8">S-layer homology domain-containing protein</fullName>
    </submittedName>
</protein>
<keyword evidence="3" id="KW-0119">Carbohydrate metabolism</keyword>
<feature type="region of interest" description="Disordered" evidence="5">
    <location>
        <begin position="1169"/>
        <end position="1202"/>
    </location>
</feature>
<dbReference type="InterPro" id="IPR051465">
    <property type="entry name" value="Cell_Envelope_Struct_Comp"/>
</dbReference>
<dbReference type="PANTHER" id="PTHR43308">
    <property type="entry name" value="OUTER MEMBRANE PROTEIN ALPHA-RELATED"/>
    <property type="match status" value="1"/>
</dbReference>
<feature type="domain" description="SLH" evidence="7">
    <location>
        <begin position="1425"/>
        <end position="1484"/>
    </location>
</feature>
<dbReference type="Proteomes" id="UP001649230">
    <property type="component" value="Chromosome"/>
</dbReference>
<feature type="domain" description="Fibronectin type-III" evidence="6">
    <location>
        <begin position="1006"/>
        <end position="1094"/>
    </location>
</feature>
<dbReference type="PROSITE" id="PS50853">
    <property type="entry name" value="FN3"/>
    <property type="match status" value="2"/>
</dbReference>
<evidence type="ECO:0000313" key="9">
    <source>
        <dbReference type="Proteomes" id="UP001649230"/>
    </source>
</evidence>
<proteinExistence type="predicted"/>
<evidence type="ECO:0000256" key="1">
    <source>
        <dbReference type="ARBA" id="ARBA00022729"/>
    </source>
</evidence>
<keyword evidence="1" id="KW-0732">Signal</keyword>
<feature type="domain" description="SLH" evidence="7">
    <location>
        <begin position="1485"/>
        <end position="1548"/>
    </location>
</feature>
<keyword evidence="4" id="KW-0624">Polysaccharide degradation</keyword>
<reference evidence="8 9" key="1">
    <citation type="journal article" date="2024" name="Int. J. Syst. Evol. Microbiol.">
        <title>Paenibacillus hexagrammi sp. nov., a novel bacterium isolated from the gut content of Hexagrammos agrammus.</title>
        <authorList>
            <person name="Jung H.K."/>
            <person name="Kim D.G."/>
            <person name="Zin H."/>
            <person name="Park J."/>
            <person name="Jung H."/>
            <person name="Kim Y.O."/>
            <person name="Kong H.J."/>
            <person name="Kim J.W."/>
            <person name="Kim Y.S."/>
        </authorList>
    </citation>
    <scope>NUCLEOTIDE SEQUENCE [LARGE SCALE GENOMIC DNA]</scope>
    <source>
        <strain evidence="8 9">YPD9-1</strain>
    </source>
</reference>
<keyword evidence="2" id="KW-0136">Cellulose degradation</keyword>
<dbReference type="InterPro" id="IPR003961">
    <property type="entry name" value="FN3_dom"/>
</dbReference>
<feature type="compositionally biased region" description="Low complexity" evidence="5">
    <location>
        <begin position="1183"/>
        <end position="1198"/>
    </location>
</feature>
<dbReference type="InterPro" id="IPR005102">
    <property type="entry name" value="Carbo-bd_X2"/>
</dbReference>
<evidence type="ECO:0000313" key="8">
    <source>
        <dbReference type="EMBL" id="UJF34210.1"/>
    </source>
</evidence>
<dbReference type="RefSeq" id="WP_235120673.1">
    <property type="nucleotide sequence ID" value="NZ_CP090978.1"/>
</dbReference>
<dbReference type="Pfam" id="PF00041">
    <property type="entry name" value="fn3"/>
    <property type="match status" value="2"/>
</dbReference>
<evidence type="ECO:0000256" key="5">
    <source>
        <dbReference type="SAM" id="MobiDB-lite"/>
    </source>
</evidence>
<feature type="compositionally biased region" description="Polar residues" evidence="5">
    <location>
        <begin position="1169"/>
        <end position="1182"/>
    </location>
</feature>
<name>A0ABY3SM61_9BACL</name>
<organism evidence="8 9">
    <name type="scientific">Paenibacillus hexagrammi</name>
    <dbReference type="NCBI Taxonomy" id="2908839"/>
    <lineage>
        <taxon>Bacteria</taxon>
        <taxon>Bacillati</taxon>
        <taxon>Bacillota</taxon>
        <taxon>Bacilli</taxon>
        <taxon>Bacillales</taxon>
        <taxon>Paenibacillaceae</taxon>
        <taxon>Paenibacillus</taxon>
    </lineage>
</organism>
<dbReference type="CDD" id="cd00063">
    <property type="entry name" value="FN3"/>
    <property type="match status" value="2"/>
</dbReference>
<dbReference type="Pfam" id="PF03442">
    <property type="entry name" value="CBM_X2"/>
    <property type="match status" value="6"/>
</dbReference>
<accession>A0ABY3SM61</accession>
<dbReference type="InterPro" id="IPR036116">
    <property type="entry name" value="FN3_sf"/>
</dbReference>
<dbReference type="SUPFAM" id="SSF49265">
    <property type="entry name" value="Fibronectin type III"/>
    <property type="match status" value="1"/>
</dbReference>
<feature type="domain" description="SLH" evidence="7">
    <location>
        <begin position="1553"/>
        <end position="1613"/>
    </location>
</feature>
<dbReference type="EMBL" id="CP090978">
    <property type="protein sequence ID" value="UJF34210.1"/>
    <property type="molecule type" value="Genomic_DNA"/>
</dbReference>
<dbReference type="InterPro" id="IPR001119">
    <property type="entry name" value="SLH_dom"/>
</dbReference>
<gene>
    <name evidence="8" type="ORF">L0M14_02965</name>
</gene>
<evidence type="ECO:0000256" key="4">
    <source>
        <dbReference type="ARBA" id="ARBA00023326"/>
    </source>
</evidence>
<dbReference type="InterPro" id="IPR014756">
    <property type="entry name" value="Ig_E-set"/>
</dbReference>
<dbReference type="Gene3D" id="2.60.40.10">
    <property type="entry name" value="Immunoglobulins"/>
    <property type="match status" value="8"/>
</dbReference>
<dbReference type="SMART" id="SM00060">
    <property type="entry name" value="FN3"/>
    <property type="match status" value="2"/>
</dbReference>
<evidence type="ECO:0000259" key="7">
    <source>
        <dbReference type="PROSITE" id="PS51272"/>
    </source>
</evidence>
<keyword evidence="9" id="KW-1185">Reference proteome</keyword>
<evidence type="ECO:0000256" key="2">
    <source>
        <dbReference type="ARBA" id="ARBA00023001"/>
    </source>
</evidence>